<evidence type="ECO:0000313" key="1">
    <source>
        <dbReference type="EMBL" id="UUV22132.1"/>
    </source>
</evidence>
<evidence type="ECO:0000313" key="2">
    <source>
        <dbReference type="Proteomes" id="UP001317001"/>
    </source>
</evidence>
<dbReference type="Proteomes" id="UP001317001">
    <property type="component" value="Chromosome"/>
</dbReference>
<dbReference type="RefSeq" id="WP_257500049.1">
    <property type="nucleotide sequence ID" value="NZ_CP102382.1"/>
</dbReference>
<evidence type="ECO:0008006" key="3">
    <source>
        <dbReference type="Google" id="ProtNLM"/>
    </source>
</evidence>
<accession>A0ABY5NU65</accession>
<dbReference type="EMBL" id="CP102382">
    <property type="protein sequence ID" value="UUV22132.1"/>
    <property type="molecule type" value="Genomic_DNA"/>
</dbReference>
<keyword evidence="2" id="KW-1185">Reference proteome</keyword>
<organism evidence="1 2">
    <name type="scientific">Paenimyroides aestuarii</name>
    <dbReference type="NCBI Taxonomy" id="2968490"/>
    <lineage>
        <taxon>Bacteria</taxon>
        <taxon>Pseudomonadati</taxon>
        <taxon>Bacteroidota</taxon>
        <taxon>Flavobacteriia</taxon>
        <taxon>Flavobacteriales</taxon>
        <taxon>Flavobacteriaceae</taxon>
        <taxon>Paenimyroides</taxon>
    </lineage>
</organism>
<gene>
    <name evidence="1" type="ORF">NPX36_03555</name>
</gene>
<sequence>MKEVFFMKNNRFQFASCVVHNIMVLVAAEKKQKLREKNALNYSEKAIGRSL</sequence>
<reference evidence="1 2" key="1">
    <citation type="submission" date="2022-08" db="EMBL/GenBank/DDBJ databases">
        <title>Myroides zhujiangensis sp. nov., a novel bacterium isolated from sediment in the Pearl River Estuary.</title>
        <authorList>
            <person name="Cui L."/>
        </authorList>
    </citation>
    <scope>NUCLEOTIDE SEQUENCE [LARGE SCALE GENOMIC DNA]</scope>
    <source>
        <strain evidence="1 2">SCSIO 72103</strain>
    </source>
</reference>
<proteinExistence type="predicted"/>
<name>A0ABY5NU65_9FLAO</name>
<protein>
    <recommendedName>
        <fullName evidence="3">Transposase</fullName>
    </recommendedName>
</protein>